<organism evidence="1 2">
    <name type="scientific">Ambispora gerdemannii</name>
    <dbReference type="NCBI Taxonomy" id="144530"/>
    <lineage>
        <taxon>Eukaryota</taxon>
        <taxon>Fungi</taxon>
        <taxon>Fungi incertae sedis</taxon>
        <taxon>Mucoromycota</taxon>
        <taxon>Glomeromycotina</taxon>
        <taxon>Glomeromycetes</taxon>
        <taxon>Archaeosporales</taxon>
        <taxon>Ambisporaceae</taxon>
        <taxon>Ambispora</taxon>
    </lineage>
</organism>
<sequence>DKNGNLLFALTSKKESIRVRLNLQKLAEEKKNYLESEFKLQENKTTYKEEFDSEYIIDDEKKFQKSLDLLNVLLKTQN</sequence>
<keyword evidence="2" id="KW-1185">Reference proteome</keyword>
<accession>A0A9N9HJI5</accession>
<evidence type="ECO:0000313" key="2">
    <source>
        <dbReference type="Proteomes" id="UP000789831"/>
    </source>
</evidence>
<dbReference type="AlphaFoldDB" id="A0A9N9HJI5"/>
<dbReference type="EMBL" id="CAJVPL010010288">
    <property type="protein sequence ID" value="CAG8680736.1"/>
    <property type="molecule type" value="Genomic_DNA"/>
</dbReference>
<name>A0A9N9HJI5_9GLOM</name>
<protein>
    <submittedName>
        <fullName evidence="1">2378_t:CDS:1</fullName>
    </submittedName>
</protein>
<reference evidence="1" key="1">
    <citation type="submission" date="2021-06" db="EMBL/GenBank/DDBJ databases">
        <authorList>
            <person name="Kallberg Y."/>
            <person name="Tangrot J."/>
            <person name="Rosling A."/>
        </authorList>
    </citation>
    <scope>NUCLEOTIDE SEQUENCE</scope>
    <source>
        <strain evidence="1">MT106</strain>
    </source>
</reference>
<feature type="non-terminal residue" evidence="1">
    <location>
        <position position="1"/>
    </location>
</feature>
<gene>
    <name evidence="1" type="ORF">AGERDE_LOCUS12664</name>
</gene>
<dbReference type="Proteomes" id="UP000789831">
    <property type="component" value="Unassembled WGS sequence"/>
</dbReference>
<comment type="caution">
    <text evidence="1">The sequence shown here is derived from an EMBL/GenBank/DDBJ whole genome shotgun (WGS) entry which is preliminary data.</text>
</comment>
<evidence type="ECO:0000313" key="1">
    <source>
        <dbReference type="EMBL" id="CAG8680736.1"/>
    </source>
</evidence>
<proteinExistence type="predicted"/>